<accession>A0A4Q6XV00</accession>
<evidence type="ECO:0000313" key="1">
    <source>
        <dbReference type="EMBL" id="RZF59214.1"/>
    </source>
</evidence>
<dbReference type="EMBL" id="SGIS01000055">
    <property type="protein sequence ID" value="RZF60699.1"/>
    <property type="molecule type" value="Genomic_DNA"/>
</dbReference>
<dbReference type="Proteomes" id="UP000292085">
    <property type="component" value="Unassembled WGS sequence"/>
</dbReference>
<reference evidence="2 3" key="1">
    <citation type="submission" date="2019-02" db="EMBL/GenBank/DDBJ databases">
        <authorList>
            <person name="Li Y."/>
        </authorList>
    </citation>
    <scope>NUCLEOTIDE SEQUENCE [LARGE SCALE GENOMIC DNA]</scope>
    <source>
        <strain evidence="2 3">3-7</strain>
    </source>
</reference>
<protein>
    <submittedName>
        <fullName evidence="2">IS110 family transposase</fullName>
    </submittedName>
</protein>
<sequence length="37" mass="4168">RLRDNGKPAKVALVATMRKLIITLNAMLKSQQTYRPA</sequence>
<evidence type="ECO:0000313" key="3">
    <source>
        <dbReference type="Proteomes" id="UP000292085"/>
    </source>
</evidence>
<dbReference type="AlphaFoldDB" id="A0A4Q6XV00"/>
<proteinExistence type="predicted"/>
<comment type="caution">
    <text evidence="2">The sequence shown here is derived from an EMBL/GenBank/DDBJ whole genome shotgun (WGS) entry which is preliminary data.</text>
</comment>
<feature type="non-terminal residue" evidence="2">
    <location>
        <position position="1"/>
    </location>
</feature>
<gene>
    <name evidence="2" type="ORF">EWE75_21750</name>
    <name evidence="1" type="ORF">EWE75_22950</name>
</gene>
<organism evidence="2 3">
    <name type="scientific">Sphingomonas populi</name>
    <dbReference type="NCBI Taxonomy" id="2484750"/>
    <lineage>
        <taxon>Bacteria</taxon>
        <taxon>Pseudomonadati</taxon>
        <taxon>Pseudomonadota</taxon>
        <taxon>Alphaproteobacteria</taxon>
        <taxon>Sphingomonadales</taxon>
        <taxon>Sphingomonadaceae</taxon>
        <taxon>Sphingomonas</taxon>
    </lineage>
</organism>
<dbReference type="EMBL" id="SGIS01000073">
    <property type="protein sequence ID" value="RZF59214.1"/>
    <property type="molecule type" value="Genomic_DNA"/>
</dbReference>
<name>A0A4Q6XV00_9SPHN</name>
<keyword evidence="3" id="KW-1185">Reference proteome</keyword>
<evidence type="ECO:0000313" key="2">
    <source>
        <dbReference type="EMBL" id="RZF60699.1"/>
    </source>
</evidence>